<comment type="subcellular location">
    <subcellularLocation>
        <location evidence="2">Cytoplasm</location>
    </subcellularLocation>
</comment>
<accession>A0A1M6NGX1</accession>
<organism evidence="3 4">
    <name type="scientific">Anaerobranca californiensis DSM 14826</name>
    <dbReference type="NCBI Taxonomy" id="1120989"/>
    <lineage>
        <taxon>Bacteria</taxon>
        <taxon>Bacillati</taxon>
        <taxon>Bacillota</taxon>
        <taxon>Clostridia</taxon>
        <taxon>Eubacteriales</taxon>
        <taxon>Proteinivoracaceae</taxon>
        <taxon>Anaerobranca</taxon>
    </lineage>
</organism>
<dbReference type="Pfam" id="PF02410">
    <property type="entry name" value="RsfS"/>
    <property type="match status" value="1"/>
</dbReference>
<dbReference type="GO" id="GO:0043023">
    <property type="term" value="F:ribosomal large subunit binding"/>
    <property type="evidence" value="ECO:0007669"/>
    <property type="project" value="TreeGrafter"/>
</dbReference>
<dbReference type="HAMAP" id="MF_01477">
    <property type="entry name" value="Iojap_RsfS"/>
    <property type="match status" value="1"/>
</dbReference>
<evidence type="ECO:0000313" key="3">
    <source>
        <dbReference type="EMBL" id="SHJ95001.1"/>
    </source>
</evidence>
<comment type="subunit">
    <text evidence="2">Interacts with ribosomal protein uL14 (rplN).</text>
</comment>
<dbReference type="InterPro" id="IPR043519">
    <property type="entry name" value="NT_sf"/>
</dbReference>
<gene>
    <name evidence="2" type="primary">rsfS</name>
    <name evidence="3" type="ORF">SAMN02745227_01123</name>
</gene>
<comment type="function">
    <text evidence="2">Functions as a ribosomal silencing factor. Interacts with ribosomal protein uL14 (rplN), blocking formation of intersubunit bridge B8. Prevents association of the 30S and 50S ribosomal subunits and the formation of functional ribosomes, thus repressing translation.</text>
</comment>
<evidence type="ECO:0000256" key="2">
    <source>
        <dbReference type="HAMAP-Rule" id="MF_01477"/>
    </source>
</evidence>
<dbReference type="GO" id="GO:0005737">
    <property type="term" value="C:cytoplasm"/>
    <property type="evidence" value="ECO:0007669"/>
    <property type="project" value="UniProtKB-SubCell"/>
</dbReference>
<sequence length="115" mass="13251">MEILQLTQTITKAIDDKKGEDIKILDLQGLTEIADYFIIATGNTQSHLKSICDFIEEKVKEKGITPIRIQGYDEAVWIVIDYGDIVVHLFNPEAREYYQLEKFWRNAKNIGIMSS</sequence>
<keyword evidence="2" id="KW-0963">Cytoplasm</keyword>
<dbReference type="Gene3D" id="3.30.460.10">
    <property type="entry name" value="Beta Polymerase, domain 2"/>
    <property type="match status" value="1"/>
</dbReference>
<dbReference type="GO" id="GO:0090071">
    <property type="term" value="P:negative regulation of ribosome biogenesis"/>
    <property type="evidence" value="ECO:0007669"/>
    <property type="project" value="UniProtKB-UniRule"/>
</dbReference>
<dbReference type="Proteomes" id="UP000243547">
    <property type="component" value="Unassembled WGS sequence"/>
</dbReference>
<reference evidence="4" key="1">
    <citation type="submission" date="2016-11" db="EMBL/GenBank/DDBJ databases">
        <authorList>
            <person name="Varghese N."/>
            <person name="Submissions S."/>
        </authorList>
    </citation>
    <scope>NUCLEOTIDE SEQUENCE [LARGE SCALE GENOMIC DNA]</scope>
    <source>
        <strain evidence="4">DSM 14826</strain>
    </source>
</reference>
<dbReference type="SUPFAM" id="SSF81301">
    <property type="entry name" value="Nucleotidyltransferase"/>
    <property type="match status" value="1"/>
</dbReference>
<protein>
    <recommendedName>
        <fullName evidence="2">Ribosomal silencing factor RsfS</fullName>
    </recommendedName>
</protein>
<dbReference type="EMBL" id="FRAI01000010">
    <property type="protein sequence ID" value="SHJ95001.1"/>
    <property type="molecule type" value="Genomic_DNA"/>
</dbReference>
<dbReference type="PANTHER" id="PTHR21043:SF0">
    <property type="entry name" value="MITOCHONDRIAL ASSEMBLY OF RIBOSOMAL LARGE SUBUNIT PROTEIN 1"/>
    <property type="match status" value="1"/>
</dbReference>
<comment type="similarity">
    <text evidence="1 2">Belongs to the Iojap/RsfS family.</text>
</comment>
<evidence type="ECO:0000256" key="1">
    <source>
        <dbReference type="ARBA" id="ARBA00010574"/>
    </source>
</evidence>
<dbReference type="PANTHER" id="PTHR21043">
    <property type="entry name" value="IOJAP SUPERFAMILY ORTHOLOG"/>
    <property type="match status" value="1"/>
</dbReference>
<dbReference type="OrthoDB" id="9793681at2"/>
<dbReference type="NCBIfam" id="TIGR00090">
    <property type="entry name" value="rsfS_iojap_ybeB"/>
    <property type="match status" value="1"/>
</dbReference>
<name>A0A1M6NGX1_9FIRM</name>
<keyword evidence="4" id="KW-1185">Reference proteome</keyword>
<dbReference type="RefSeq" id="WP_072907001.1">
    <property type="nucleotide sequence ID" value="NZ_FRAI01000010.1"/>
</dbReference>
<dbReference type="GO" id="GO:0017148">
    <property type="term" value="P:negative regulation of translation"/>
    <property type="evidence" value="ECO:0007669"/>
    <property type="project" value="UniProtKB-UniRule"/>
</dbReference>
<dbReference type="GO" id="GO:0042256">
    <property type="term" value="P:cytosolic ribosome assembly"/>
    <property type="evidence" value="ECO:0007669"/>
    <property type="project" value="UniProtKB-UniRule"/>
</dbReference>
<dbReference type="AlphaFoldDB" id="A0A1M6NGX1"/>
<dbReference type="STRING" id="1120989.SAMN02745227_01123"/>
<keyword evidence="2" id="KW-0810">Translation regulation</keyword>
<dbReference type="InterPro" id="IPR004394">
    <property type="entry name" value="Iojap/RsfS/C7orf30"/>
</dbReference>
<keyword evidence="2" id="KW-0678">Repressor</keyword>
<evidence type="ECO:0000313" key="4">
    <source>
        <dbReference type="Proteomes" id="UP000243547"/>
    </source>
</evidence>
<proteinExistence type="inferred from homology"/>